<dbReference type="PANTHER" id="PTHR45033:SF3">
    <property type="entry name" value="DEHYDROGENASE, PUTATIVE (AFU_ORTHOLOGUE AFUA_2G13270)-RELATED"/>
    <property type="match status" value="1"/>
</dbReference>
<dbReference type="PANTHER" id="PTHR45033">
    <property type="match status" value="1"/>
</dbReference>
<dbReference type="InterPro" id="IPR020843">
    <property type="entry name" value="ER"/>
</dbReference>
<dbReference type="EMBL" id="BMKR01000001">
    <property type="protein sequence ID" value="GGF60267.1"/>
    <property type="molecule type" value="Genomic_DNA"/>
</dbReference>
<gene>
    <name evidence="2" type="primary">yogA</name>
    <name evidence="2" type="ORF">GCM10010912_01910</name>
</gene>
<dbReference type="CDD" id="cd08276">
    <property type="entry name" value="MDR7"/>
    <property type="match status" value="1"/>
</dbReference>
<accession>A0A917BXC4</accession>
<dbReference type="SUPFAM" id="SSF51735">
    <property type="entry name" value="NAD(P)-binding Rossmann-fold domains"/>
    <property type="match status" value="1"/>
</dbReference>
<dbReference type="Pfam" id="PF08240">
    <property type="entry name" value="ADH_N"/>
    <property type="match status" value="1"/>
</dbReference>
<evidence type="ECO:0000313" key="2">
    <source>
        <dbReference type="EMBL" id="GGF60267.1"/>
    </source>
</evidence>
<sequence>MRAIVHAGSSGLEGLKYQKAADRTPGPGEVKVNLRAAGINHRDLFLMAARTNQDAPLILGSDGAGVIEAVGTGVVDLPIGAKVVINPCIGWDTLQPVPDVPQIVGGPTDGTLAEAILIPAKNAYPKPEYLTWEEAGVLPLAALTAYRALFTRGRLQPGEHVLIPGIGGGVATFALLMAVAAGARVSVTSRSEVKQQRALALGARQAVDSHSNWNESLHGEPVDLILDSIGPSTLGQSLEVIKPGGRIVMFGASSGDRLEFPARSLFFPQASLIGTSMGSSEEFGEMLKYIELHQIRPVLDRVFAVQDTASAFRRMQQGEQFGNIGIRI</sequence>
<dbReference type="Proteomes" id="UP000637643">
    <property type="component" value="Unassembled WGS sequence"/>
</dbReference>
<dbReference type="InterPro" id="IPR013154">
    <property type="entry name" value="ADH-like_N"/>
</dbReference>
<dbReference type="GO" id="GO:0016491">
    <property type="term" value="F:oxidoreductase activity"/>
    <property type="evidence" value="ECO:0007669"/>
    <property type="project" value="InterPro"/>
</dbReference>
<dbReference type="RefSeq" id="WP_189021737.1">
    <property type="nucleotide sequence ID" value="NZ_BMKR01000001.1"/>
</dbReference>
<keyword evidence="3" id="KW-1185">Reference proteome</keyword>
<comment type="caution">
    <text evidence="2">The sequence shown here is derived from an EMBL/GenBank/DDBJ whole genome shotgun (WGS) entry which is preliminary data.</text>
</comment>
<dbReference type="Gene3D" id="3.40.50.720">
    <property type="entry name" value="NAD(P)-binding Rossmann-like Domain"/>
    <property type="match status" value="1"/>
</dbReference>
<dbReference type="InterPro" id="IPR036291">
    <property type="entry name" value="NAD(P)-bd_dom_sf"/>
</dbReference>
<protein>
    <submittedName>
        <fullName evidence="2">Zinc-type alcohol dehydrogenase-like protein YogA</fullName>
    </submittedName>
</protein>
<dbReference type="InterPro" id="IPR011032">
    <property type="entry name" value="GroES-like_sf"/>
</dbReference>
<reference evidence="2" key="1">
    <citation type="journal article" date="2014" name="Int. J. Syst. Evol. Microbiol.">
        <title>Complete genome sequence of Corynebacterium casei LMG S-19264T (=DSM 44701T), isolated from a smear-ripened cheese.</title>
        <authorList>
            <consortium name="US DOE Joint Genome Institute (JGI-PGF)"/>
            <person name="Walter F."/>
            <person name="Albersmeier A."/>
            <person name="Kalinowski J."/>
            <person name="Ruckert C."/>
        </authorList>
    </citation>
    <scope>NUCLEOTIDE SEQUENCE</scope>
    <source>
        <strain evidence="2">CGMCC 1.16134</strain>
    </source>
</reference>
<dbReference type="AlphaFoldDB" id="A0A917BXC4"/>
<dbReference type="Gene3D" id="3.90.180.10">
    <property type="entry name" value="Medium-chain alcohol dehydrogenases, catalytic domain"/>
    <property type="match status" value="1"/>
</dbReference>
<evidence type="ECO:0000313" key="3">
    <source>
        <dbReference type="Proteomes" id="UP000637643"/>
    </source>
</evidence>
<reference evidence="2" key="2">
    <citation type="submission" date="2020-09" db="EMBL/GenBank/DDBJ databases">
        <authorList>
            <person name="Sun Q."/>
            <person name="Zhou Y."/>
        </authorList>
    </citation>
    <scope>NUCLEOTIDE SEQUENCE</scope>
    <source>
        <strain evidence="2">CGMCC 1.16134</strain>
    </source>
</reference>
<dbReference type="Pfam" id="PF00107">
    <property type="entry name" value="ADH_zinc_N"/>
    <property type="match status" value="1"/>
</dbReference>
<evidence type="ECO:0000259" key="1">
    <source>
        <dbReference type="SMART" id="SM00829"/>
    </source>
</evidence>
<dbReference type="SUPFAM" id="SSF50129">
    <property type="entry name" value="GroES-like"/>
    <property type="match status" value="1"/>
</dbReference>
<name>A0A917BXC4_9BACL</name>
<dbReference type="InterPro" id="IPR052711">
    <property type="entry name" value="Zinc_ADH-like"/>
</dbReference>
<organism evidence="2 3">
    <name type="scientific">Paenibacillus albidus</name>
    <dbReference type="NCBI Taxonomy" id="2041023"/>
    <lineage>
        <taxon>Bacteria</taxon>
        <taxon>Bacillati</taxon>
        <taxon>Bacillota</taxon>
        <taxon>Bacilli</taxon>
        <taxon>Bacillales</taxon>
        <taxon>Paenibacillaceae</taxon>
        <taxon>Paenibacillus</taxon>
    </lineage>
</organism>
<dbReference type="InterPro" id="IPR013149">
    <property type="entry name" value="ADH-like_C"/>
</dbReference>
<feature type="domain" description="Enoyl reductase (ER)" evidence="1">
    <location>
        <begin position="10"/>
        <end position="326"/>
    </location>
</feature>
<proteinExistence type="predicted"/>
<dbReference type="SMART" id="SM00829">
    <property type="entry name" value="PKS_ER"/>
    <property type="match status" value="1"/>
</dbReference>